<dbReference type="Proteomes" id="UP000291020">
    <property type="component" value="Unassembled WGS sequence"/>
</dbReference>
<dbReference type="PROSITE" id="PS01177">
    <property type="entry name" value="ANAPHYLATOXIN_1"/>
    <property type="match status" value="1"/>
</dbReference>
<dbReference type="InterPro" id="IPR000020">
    <property type="entry name" value="Anaphylatoxin/fibulin"/>
</dbReference>
<organism evidence="5 6">
    <name type="scientific">Gopherus agassizii</name>
    <name type="common">Agassiz's desert tortoise</name>
    <dbReference type="NCBI Taxonomy" id="38772"/>
    <lineage>
        <taxon>Eukaryota</taxon>
        <taxon>Metazoa</taxon>
        <taxon>Chordata</taxon>
        <taxon>Craniata</taxon>
        <taxon>Vertebrata</taxon>
        <taxon>Euteleostomi</taxon>
        <taxon>Archelosauria</taxon>
        <taxon>Testudinata</taxon>
        <taxon>Testudines</taxon>
        <taxon>Cryptodira</taxon>
        <taxon>Durocryptodira</taxon>
        <taxon>Testudinoidea</taxon>
        <taxon>Testudinidae</taxon>
        <taxon>Gopherus</taxon>
    </lineage>
</organism>
<evidence type="ECO:0000256" key="1">
    <source>
        <dbReference type="ARBA" id="ARBA00004613"/>
    </source>
</evidence>
<dbReference type="GO" id="GO:0005576">
    <property type="term" value="C:extracellular region"/>
    <property type="evidence" value="ECO:0007669"/>
    <property type="project" value="UniProtKB-SubCell"/>
</dbReference>
<proteinExistence type="predicted"/>
<keyword evidence="2" id="KW-0964">Secreted</keyword>
<sequence length="92" mass="10342">MVQPLLEEERVLPAHLRKCCQDGMQENPMGYSCDRRAKYVLEGGECVQAFLDCCKHIFDCCKRIVERLPVVHRQFLLGKAPSALGDMGGTSD</sequence>
<reference evidence="5" key="3">
    <citation type="submission" date="2025-09" db="UniProtKB">
        <authorList>
            <consortium name="Ensembl"/>
        </authorList>
    </citation>
    <scope>IDENTIFICATION</scope>
</reference>
<reference evidence="6" key="1">
    <citation type="journal article" date="2017" name="PLoS ONE">
        <title>The Agassiz's desert tortoise genome provides a resource for the conservation of a threatened species.</title>
        <authorList>
            <person name="Tollis M."/>
            <person name="DeNardo D.F."/>
            <person name="Cornelius J.A."/>
            <person name="Dolby G.A."/>
            <person name="Edwards T."/>
            <person name="Henen B.T."/>
            <person name="Karl A.E."/>
            <person name="Murphy R.W."/>
            <person name="Kusumi K."/>
        </authorList>
    </citation>
    <scope>NUCLEOTIDE SEQUENCE [LARGE SCALE GENOMIC DNA]</scope>
</reference>
<evidence type="ECO:0000313" key="5">
    <source>
        <dbReference type="Ensembl" id="ENSGAGP00000013745.1"/>
    </source>
</evidence>
<dbReference type="InterPro" id="IPR018081">
    <property type="entry name" value="Anaphylatoxin_comp_syst"/>
</dbReference>
<reference evidence="5" key="2">
    <citation type="submission" date="2025-08" db="UniProtKB">
        <authorList>
            <consortium name="Ensembl"/>
        </authorList>
    </citation>
    <scope>IDENTIFICATION</scope>
</reference>
<dbReference type="CDD" id="cd00017">
    <property type="entry name" value="ANATO"/>
    <property type="match status" value="1"/>
</dbReference>
<dbReference type="InterPro" id="IPR001840">
    <property type="entry name" value="Anaphylatoxn_comp_syst_dom"/>
</dbReference>
<evidence type="ECO:0000256" key="2">
    <source>
        <dbReference type="ARBA" id="ARBA00022525"/>
    </source>
</evidence>
<protein>
    <recommendedName>
        <fullName evidence="4">Anaphylatoxin-like domain-containing protein</fullName>
    </recommendedName>
</protein>
<feature type="domain" description="Anaphylatoxin-like" evidence="4">
    <location>
        <begin position="19"/>
        <end position="54"/>
    </location>
</feature>
<evidence type="ECO:0000313" key="6">
    <source>
        <dbReference type="Proteomes" id="UP000291020"/>
    </source>
</evidence>
<dbReference type="Gene3D" id="1.20.91.20">
    <property type="entry name" value="Anaphylotoxins (complement system)"/>
    <property type="match status" value="1"/>
</dbReference>
<accession>A0A452HG06</accession>
<dbReference type="GO" id="GO:0006954">
    <property type="term" value="P:inflammatory response"/>
    <property type="evidence" value="ECO:0007669"/>
    <property type="project" value="InterPro"/>
</dbReference>
<dbReference type="STRING" id="38772.ENSGAGP00000013745"/>
<dbReference type="SUPFAM" id="SSF47686">
    <property type="entry name" value="Anaphylotoxins (complement system)"/>
    <property type="match status" value="1"/>
</dbReference>
<dbReference type="Pfam" id="PF01821">
    <property type="entry name" value="ANATO"/>
    <property type="match status" value="1"/>
</dbReference>
<dbReference type="PRINTS" id="PR00004">
    <property type="entry name" value="ANAPHYLATOXN"/>
</dbReference>
<keyword evidence="6" id="KW-1185">Reference proteome</keyword>
<dbReference type="Ensembl" id="ENSGAGT00000015741.1">
    <property type="protein sequence ID" value="ENSGAGP00000013745.1"/>
    <property type="gene ID" value="ENSGAGG00000010476.1"/>
</dbReference>
<name>A0A452HG06_9SAUR</name>
<dbReference type="PROSITE" id="PS01178">
    <property type="entry name" value="ANAPHYLATOXIN_2"/>
    <property type="match status" value="1"/>
</dbReference>
<evidence type="ECO:0000256" key="3">
    <source>
        <dbReference type="ARBA" id="ARBA00023157"/>
    </source>
</evidence>
<dbReference type="SMART" id="SM00104">
    <property type="entry name" value="ANATO"/>
    <property type="match status" value="1"/>
</dbReference>
<evidence type="ECO:0000259" key="4">
    <source>
        <dbReference type="PROSITE" id="PS01178"/>
    </source>
</evidence>
<comment type="subcellular location">
    <subcellularLocation>
        <location evidence="1">Secreted</location>
    </subcellularLocation>
</comment>
<keyword evidence="3" id="KW-1015">Disulfide bond</keyword>
<dbReference type="AlphaFoldDB" id="A0A452HG06"/>
<dbReference type="GO" id="GO:0006956">
    <property type="term" value="P:complement activation"/>
    <property type="evidence" value="ECO:0007669"/>
    <property type="project" value="InterPro"/>
</dbReference>